<dbReference type="EMBL" id="SPRX01000001">
    <property type="protein sequence ID" value="TIC70179.1"/>
    <property type="molecule type" value="Genomic_DNA"/>
</dbReference>
<dbReference type="EMBL" id="SPRO01000001">
    <property type="protein sequence ID" value="TIC34527.1"/>
    <property type="molecule type" value="Genomic_DNA"/>
</dbReference>
<name>A0A4T0QBD8_9BASI</name>
<dbReference type="EMBL" id="SPRH01000001">
    <property type="protein sequence ID" value="TIC05084.1"/>
    <property type="molecule type" value="Genomic_DNA"/>
</dbReference>
<reference evidence="6 7" key="1">
    <citation type="submission" date="2019-03" db="EMBL/GenBank/DDBJ databases">
        <title>Sequencing 25 genomes of Wallemia mellicola.</title>
        <authorList>
            <person name="Gostincar C."/>
        </authorList>
    </citation>
    <scope>NUCLEOTIDE SEQUENCE [LARGE SCALE GENOMIC DNA]</scope>
    <source>
        <strain evidence="2 7">EXF-1262</strain>
        <strain evidence="5 8">EXF-1274</strain>
        <strain evidence="1 9">EXF-6152</strain>
        <strain evidence="4 10">EXF-757</strain>
        <strain evidence="3 6">EXF-8738</strain>
    </source>
</reference>
<evidence type="ECO:0000313" key="2">
    <source>
        <dbReference type="EMBL" id="TIC05084.1"/>
    </source>
</evidence>
<dbReference type="EMBL" id="SPRW01000001">
    <property type="protein sequence ID" value="TIC71384.1"/>
    <property type="molecule type" value="Genomic_DNA"/>
</dbReference>
<comment type="caution">
    <text evidence="2">The sequence shown here is derived from an EMBL/GenBank/DDBJ whole genome shotgun (WGS) entry which is preliminary data.</text>
</comment>
<evidence type="ECO:0000313" key="9">
    <source>
        <dbReference type="Proteomes" id="UP000310685"/>
    </source>
</evidence>
<evidence type="ECO:0000313" key="8">
    <source>
        <dbReference type="Proteomes" id="UP000309601"/>
    </source>
</evidence>
<organism evidence="2 7">
    <name type="scientific">Wallemia mellicola</name>
    <dbReference type="NCBI Taxonomy" id="1708541"/>
    <lineage>
        <taxon>Eukaryota</taxon>
        <taxon>Fungi</taxon>
        <taxon>Dikarya</taxon>
        <taxon>Basidiomycota</taxon>
        <taxon>Wallemiomycotina</taxon>
        <taxon>Wallemiomycetes</taxon>
        <taxon>Wallemiales</taxon>
        <taxon>Wallemiaceae</taxon>
        <taxon>Wallemia</taxon>
    </lineage>
</organism>
<dbReference type="EMBL" id="SPRC01000018">
    <property type="protein sequence ID" value="TIB80178.1"/>
    <property type="molecule type" value="Genomic_DNA"/>
</dbReference>
<dbReference type="AlphaFoldDB" id="A0A4T0QBD8"/>
<evidence type="ECO:0000313" key="7">
    <source>
        <dbReference type="Proteomes" id="UP000307169"/>
    </source>
</evidence>
<dbReference type="Proteomes" id="UP000307169">
    <property type="component" value="Unassembled WGS sequence"/>
</dbReference>
<evidence type="ECO:0000313" key="1">
    <source>
        <dbReference type="EMBL" id="TIB80178.1"/>
    </source>
</evidence>
<evidence type="ECO:0000313" key="3">
    <source>
        <dbReference type="EMBL" id="TIC34527.1"/>
    </source>
</evidence>
<evidence type="ECO:0000313" key="5">
    <source>
        <dbReference type="EMBL" id="TIC71384.1"/>
    </source>
</evidence>
<gene>
    <name evidence="4" type="ORF">E3Q01_00041</name>
    <name evidence="5" type="ORF">E3Q02_00040</name>
    <name evidence="3" type="ORF">E3Q10_00228</name>
    <name evidence="2" type="ORF">E3Q17_00004</name>
    <name evidence="1" type="ORF">E3Q22_02075</name>
</gene>
<sequence length="98" mass="10651">MSANAKGDVISEYVDGGSFSRNKLVNSREHLFGSLDETKPGILPEKFPKPTLSAAELKALNKEDIKTIIDATGYSESTAQSKLNQFKSTKAVISDFIN</sequence>
<evidence type="ECO:0000313" key="10">
    <source>
        <dbReference type="Proteomes" id="UP000310708"/>
    </source>
</evidence>
<accession>A0A4T0QBD8</accession>
<dbReference type="Proteomes" id="UP000310708">
    <property type="component" value="Unassembled WGS sequence"/>
</dbReference>
<evidence type="ECO:0000313" key="4">
    <source>
        <dbReference type="EMBL" id="TIC70179.1"/>
    </source>
</evidence>
<proteinExistence type="predicted"/>
<protein>
    <submittedName>
        <fullName evidence="2">Uncharacterized protein</fullName>
    </submittedName>
</protein>
<dbReference type="Proteomes" id="UP000310685">
    <property type="component" value="Unassembled WGS sequence"/>
</dbReference>
<dbReference type="Proteomes" id="UP000309601">
    <property type="component" value="Unassembled WGS sequence"/>
</dbReference>
<evidence type="ECO:0000313" key="6">
    <source>
        <dbReference type="Proteomes" id="UP000305647"/>
    </source>
</evidence>
<dbReference type="Proteomes" id="UP000305647">
    <property type="component" value="Unassembled WGS sequence"/>
</dbReference>